<reference evidence="1" key="1">
    <citation type="submission" date="2023-07" db="EMBL/GenBank/DDBJ databases">
        <title>draft genome sequence of fig (Ficus carica).</title>
        <authorList>
            <person name="Takahashi T."/>
            <person name="Nishimura K."/>
        </authorList>
    </citation>
    <scope>NUCLEOTIDE SEQUENCE</scope>
</reference>
<dbReference type="AlphaFoldDB" id="A0AA88DX63"/>
<sequence length="60" mass="6269">MALKSSAAASRGLFRRLFSSASSSPSFRPPAQPLETVAGTLLFCLSLSLSSVIDYSLSTS</sequence>
<proteinExistence type="predicted"/>
<name>A0AA88DX63_FICCA</name>
<comment type="caution">
    <text evidence="1">The sequence shown here is derived from an EMBL/GenBank/DDBJ whole genome shotgun (WGS) entry which is preliminary data.</text>
</comment>
<evidence type="ECO:0000313" key="1">
    <source>
        <dbReference type="EMBL" id="GMN63193.1"/>
    </source>
</evidence>
<protein>
    <submittedName>
        <fullName evidence="1">Uncharacterized protein</fullName>
    </submittedName>
</protein>
<gene>
    <name evidence="1" type="ORF">TIFTF001_032272</name>
</gene>
<dbReference type="Proteomes" id="UP001187192">
    <property type="component" value="Unassembled WGS sequence"/>
</dbReference>
<keyword evidence="2" id="KW-1185">Reference proteome</keyword>
<accession>A0AA88DX63</accession>
<evidence type="ECO:0000313" key="2">
    <source>
        <dbReference type="Proteomes" id="UP001187192"/>
    </source>
</evidence>
<organism evidence="1 2">
    <name type="scientific">Ficus carica</name>
    <name type="common">Common fig</name>
    <dbReference type="NCBI Taxonomy" id="3494"/>
    <lineage>
        <taxon>Eukaryota</taxon>
        <taxon>Viridiplantae</taxon>
        <taxon>Streptophyta</taxon>
        <taxon>Embryophyta</taxon>
        <taxon>Tracheophyta</taxon>
        <taxon>Spermatophyta</taxon>
        <taxon>Magnoliopsida</taxon>
        <taxon>eudicotyledons</taxon>
        <taxon>Gunneridae</taxon>
        <taxon>Pentapetalae</taxon>
        <taxon>rosids</taxon>
        <taxon>fabids</taxon>
        <taxon>Rosales</taxon>
        <taxon>Moraceae</taxon>
        <taxon>Ficeae</taxon>
        <taxon>Ficus</taxon>
    </lineage>
</organism>
<dbReference type="EMBL" id="BTGU01000144">
    <property type="protein sequence ID" value="GMN63193.1"/>
    <property type="molecule type" value="Genomic_DNA"/>
</dbReference>